<keyword evidence="2" id="KW-1185">Reference proteome</keyword>
<organism evidence="1 2">
    <name type="scientific">Leptospira weilii str. UI 13098</name>
    <dbReference type="NCBI Taxonomy" id="1088542"/>
    <lineage>
        <taxon>Bacteria</taxon>
        <taxon>Pseudomonadati</taxon>
        <taxon>Spirochaetota</taxon>
        <taxon>Spirochaetia</taxon>
        <taxon>Leptospirales</taxon>
        <taxon>Leptospiraceae</taxon>
        <taxon>Leptospira</taxon>
    </lineage>
</organism>
<gene>
    <name evidence="1" type="ORF">LEP1GSC108_3363</name>
</gene>
<sequence>MRKFLLCFLFIILFFNCRSIGVQNIPEPSRILGCSRFKGPEWFRCLETLHERWERIESAAATITVLSESREGEYIRTKKRICWSENFCHMYDQVTYKPSYWQTLKEVFEIAVPSFAIGLLIGLSL</sequence>
<evidence type="ECO:0000313" key="1">
    <source>
        <dbReference type="EMBL" id="EMN90592.1"/>
    </source>
</evidence>
<comment type="caution">
    <text evidence="1">The sequence shown here is derived from an EMBL/GenBank/DDBJ whole genome shotgun (WGS) entry which is preliminary data.</text>
</comment>
<dbReference type="Proteomes" id="UP000012118">
    <property type="component" value="Unassembled WGS sequence"/>
</dbReference>
<dbReference type="RefSeq" id="WP_004503157.1">
    <property type="nucleotide sequence ID" value="NZ_AHNU02000040.1"/>
</dbReference>
<dbReference type="AlphaFoldDB" id="M6QP06"/>
<proteinExistence type="predicted"/>
<name>M6QP06_9LEPT</name>
<reference evidence="1 2" key="1">
    <citation type="submission" date="2013-01" db="EMBL/GenBank/DDBJ databases">
        <authorList>
            <person name="Harkins D.M."/>
            <person name="Durkin A.S."/>
            <person name="Brinkac L.M."/>
            <person name="Haft D.H."/>
            <person name="Selengut J.D."/>
            <person name="Sanka R."/>
            <person name="DePew J."/>
            <person name="Purushe J."/>
            <person name="Chanthongthip A."/>
            <person name="Lattana O."/>
            <person name="Phetsouvanh R."/>
            <person name="Newton P.N."/>
            <person name="Vinetz J.M."/>
            <person name="Sutton G.G."/>
            <person name="Nierman W.C."/>
            <person name="Fouts D.E."/>
        </authorList>
    </citation>
    <scope>NUCLEOTIDE SEQUENCE [LARGE SCALE GENOMIC DNA]</scope>
    <source>
        <strain evidence="1 2">UI 13098</strain>
    </source>
</reference>
<accession>M6QP06</accession>
<dbReference type="EMBL" id="AHNU02000040">
    <property type="protein sequence ID" value="EMN90592.1"/>
    <property type="molecule type" value="Genomic_DNA"/>
</dbReference>
<protein>
    <submittedName>
        <fullName evidence="1">Uncharacterized protein</fullName>
    </submittedName>
</protein>
<evidence type="ECO:0000313" key="2">
    <source>
        <dbReference type="Proteomes" id="UP000012118"/>
    </source>
</evidence>